<organism evidence="1 2">
    <name type="scientific">Marinobacter adhaerens (strain DSM 23420 / HP15)</name>
    <dbReference type="NCBI Taxonomy" id="225937"/>
    <lineage>
        <taxon>Bacteria</taxon>
        <taxon>Pseudomonadati</taxon>
        <taxon>Pseudomonadota</taxon>
        <taxon>Gammaproteobacteria</taxon>
        <taxon>Pseudomonadales</taxon>
        <taxon>Marinobacteraceae</taxon>
        <taxon>Marinobacter</taxon>
    </lineage>
</organism>
<dbReference type="AlphaFoldDB" id="E4PMI8"/>
<proteinExistence type="predicted"/>
<sequence>MEVVRRLAEISLFGIREKQLLSANKKPRHGRGFLLA</sequence>
<dbReference type="Proteomes" id="UP000007077">
    <property type="component" value="Chromosome"/>
</dbReference>
<evidence type="ECO:0000313" key="2">
    <source>
        <dbReference type="Proteomes" id="UP000007077"/>
    </source>
</evidence>
<gene>
    <name evidence="1" type="ordered locus">HP15_4132</name>
</gene>
<reference evidence="1 2" key="1">
    <citation type="journal article" date="2010" name="Stand. Genomic Sci.">
        <title>Complete genome sequence of Marinobacter adhaerens type strain (HP15), a diatom-interacting marine microorganism.</title>
        <authorList>
            <person name="Gardes A."/>
            <person name="Kaeppel E."/>
            <person name="Shehzad A."/>
            <person name="Seebah S."/>
            <person name="Teeling H."/>
            <person name="Yarza P."/>
            <person name="Glockner F.O."/>
            <person name="Grossart H.P."/>
            <person name="Ullrich M.S."/>
        </authorList>
    </citation>
    <scope>NUCLEOTIDE SEQUENCE [LARGE SCALE GENOMIC DNA]</scope>
    <source>
        <strain evidence="2">DSM 23420 / HP15</strain>
    </source>
</reference>
<reference evidence="2" key="2">
    <citation type="submission" date="2010-02" db="EMBL/GenBank/DDBJ databases">
        <title>Complete genome sequence of Marinobacter adhaerens type strain (HP15).</title>
        <authorList>
            <person name="Gaerdes A.A.M."/>
            <person name="Kaeppel E."/>
            <person name="Shezad A."/>
            <person name="Seebah S."/>
            <person name="Teeling H."/>
            <person name="Yarza P."/>
            <person name="Gloeckner F.O."/>
            <person name="Ullrich M.S."/>
        </authorList>
    </citation>
    <scope>NUCLEOTIDE SEQUENCE [LARGE SCALE GENOMIC DNA]</scope>
    <source>
        <strain evidence="2">DSM 23420 / HP15</strain>
    </source>
</reference>
<dbReference type="HOGENOM" id="CLU_3356979_0_0_6"/>
<evidence type="ECO:0000313" key="1">
    <source>
        <dbReference type="EMBL" id="ADP99896.1"/>
    </source>
</evidence>
<dbReference type="EMBL" id="CP001978">
    <property type="protein sequence ID" value="ADP99896.1"/>
    <property type="molecule type" value="Genomic_DNA"/>
</dbReference>
<dbReference type="KEGG" id="mad:HP15_4132"/>
<accession>E4PMI8</accession>
<protein>
    <submittedName>
        <fullName evidence="1">Uncharacterized protein</fullName>
    </submittedName>
</protein>
<dbReference type="STRING" id="225937.HP15_4132"/>
<name>E4PMI8_MARAH</name>